<protein>
    <submittedName>
        <fullName evidence="1">Uncharacterized protein</fullName>
    </submittedName>
</protein>
<accession>A0ACB7WV63</accession>
<reference evidence="2" key="1">
    <citation type="journal article" date="2022" name="Nat. Commun.">
        <title>Chromosome evolution and the genetic basis of agronomically important traits in greater yam.</title>
        <authorList>
            <person name="Bredeson J.V."/>
            <person name="Lyons J.B."/>
            <person name="Oniyinde I.O."/>
            <person name="Okereke N.R."/>
            <person name="Kolade O."/>
            <person name="Nnabue I."/>
            <person name="Nwadili C.O."/>
            <person name="Hribova E."/>
            <person name="Parker M."/>
            <person name="Nwogha J."/>
            <person name="Shu S."/>
            <person name="Carlson J."/>
            <person name="Kariba R."/>
            <person name="Muthemba S."/>
            <person name="Knop K."/>
            <person name="Barton G.J."/>
            <person name="Sherwood A.V."/>
            <person name="Lopez-Montes A."/>
            <person name="Asiedu R."/>
            <person name="Jamnadass R."/>
            <person name="Muchugi A."/>
            <person name="Goodstein D."/>
            <person name="Egesi C.N."/>
            <person name="Featherston J."/>
            <person name="Asfaw A."/>
            <person name="Simpson G.G."/>
            <person name="Dolezel J."/>
            <person name="Hendre P.S."/>
            <person name="Van Deynze A."/>
            <person name="Kumar P.L."/>
            <person name="Obidiegwu J.E."/>
            <person name="Bhattacharjee R."/>
            <person name="Rokhsar D.S."/>
        </authorList>
    </citation>
    <scope>NUCLEOTIDE SEQUENCE [LARGE SCALE GENOMIC DNA]</scope>
    <source>
        <strain evidence="2">cv. TDa95/00328</strain>
    </source>
</reference>
<evidence type="ECO:0000313" key="1">
    <source>
        <dbReference type="EMBL" id="KAH7692275.1"/>
    </source>
</evidence>
<proteinExistence type="predicted"/>
<evidence type="ECO:0000313" key="2">
    <source>
        <dbReference type="Proteomes" id="UP000827976"/>
    </source>
</evidence>
<name>A0ACB7WV63_DIOAL</name>
<dbReference type="Proteomes" id="UP000827976">
    <property type="component" value="Chromosome 1"/>
</dbReference>
<comment type="caution">
    <text evidence="1">The sequence shown here is derived from an EMBL/GenBank/DDBJ whole genome shotgun (WGS) entry which is preliminary data.</text>
</comment>
<gene>
    <name evidence="1" type="ORF">IHE45_01G055400</name>
</gene>
<sequence length="133" mass="15284">MRFFGPFKVIQKIGTVGYKLLLPEDTRIHPVFHVSLLKMCEGDPTLKDIIVPLPLKSIDEGPLLQPVVVLQFQQLLQKGQMVMQALIRWDENRGEDDSWIKTNFPDLEDKVIVNGGVMLWRESKGRQKLSVQM</sequence>
<keyword evidence="2" id="KW-1185">Reference proteome</keyword>
<dbReference type="EMBL" id="CM037011">
    <property type="protein sequence ID" value="KAH7692275.1"/>
    <property type="molecule type" value="Genomic_DNA"/>
</dbReference>
<organism evidence="1 2">
    <name type="scientific">Dioscorea alata</name>
    <name type="common">Purple yam</name>
    <dbReference type="NCBI Taxonomy" id="55571"/>
    <lineage>
        <taxon>Eukaryota</taxon>
        <taxon>Viridiplantae</taxon>
        <taxon>Streptophyta</taxon>
        <taxon>Embryophyta</taxon>
        <taxon>Tracheophyta</taxon>
        <taxon>Spermatophyta</taxon>
        <taxon>Magnoliopsida</taxon>
        <taxon>Liliopsida</taxon>
        <taxon>Dioscoreales</taxon>
        <taxon>Dioscoreaceae</taxon>
        <taxon>Dioscorea</taxon>
    </lineage>
</organism>